<feature type="domain" description="C2" evidence="2">
    <location>
        <begin position="1"/>
        <end position="59"/>
    </location>
</feature>
<evidence type="ECO:0000259" key="2">
    <source>
        <dbReference type="PROSITE" id="PS50004"/>
    </source>
</evidence>
<comment type="caution">
    <text evidence="3">The sequence shown here is derived from an EMBL/GenBank/DDBJ whole genome shotgun (WGS) entry which is preliminary data.</text>
</comment>
<dbReference type="InterPro" id="IPR035892">
    <property type="entry name" value="C2_domain_sf"/>
</dbReference>
<sequence length="331" mass="36943">MKTLDPVWNEKTQFIFFKDPKELTFNVWDWDKGTKHDPIGDYTLSLDGFFADSHSGRERIRRGGGTLCVYVADEHYFKNIFFFCLIRTIGKKKKVFTGPLTLKNVKKGELFVTVKCRKLLPIDLEVKAAHLQNLEKEQIHNIAEQEAQIASITKENESIAQANKNLGEEVSTLTASVKDSESKLSQSVAQKQALEEQKNNLAQIRASVQKDYGDISNQLVFLQSALEEEQDAVTDLASENSGLKVEQKTVASDSDNANLRIARLEEEIARLKQQKAQEKTNSKPAATTVVVATDKPVAQEEETKATSPLIDEKPQPAGNAQSSNCQCCIIL</sequence>
<evidence type="ECO:0000313" key="4">
    <source>
        <dbReference type="Proteomes" id="UP000023152"/>
    </source>
</evidence>
<feature type="region of interest" description="Disordered" evidence="1">
    <location>
        <begin position="273"/>
        <end position="323"/>
    </location>
</feature>
<dbReference type="EMBL" id="ASPP01006718">
    <property type="protein sequence ID" value="ETO28339.1"/>
    <property type="molecule type" value="Genomic_DNA"/>
</dbReference>
<dbReference type="Proteomes" id="UP000023152">
    <property type="component" value="Unassembled WGS sequence"/>
</dbReference>
<proteinExistence type="predicted"/>
<reference evidence="3 4" key="1">
    <citation type="journal article" date="2013" name="Curr. Biol.">
        <title>The Genome of the Foraminiferan Reticulomyxa filosa.</title>
        <authorList>
            <person name="Glockner G."/>
            <person name="Hulsmann N."/>
            <person name="Schleicher M."/>
            <person name="Noegel A.A."/>
            <person name="Eichinger L."/>
            <person name="Gallinger C."/>
            <person name="Pawlowski J."/>
            <person name="Sierra R."/>
            <person name="Euteneuer U."/>
            <person name="Pillet L."/>
            <person name="Moustafa A."/>
            <person name="Platzer M."/>
            <person name="Groth M."/>
            <person name="Szafranski K."/>
            <person name="Schliwa M."/>
        </authorList>
    </citation>
    <scope>NUCLEOTIDE SEQUENCE [LARGE SCALE GENOMIC DNA]</scope>
</reference>
<gene>
    <name evidence="3" type="ORF">RFI_08792</name>
</gene>
<name>X6NRI6_RETFI</name>
<organism evidence="3 4">
    <name type="scientific">Reticulomyxa filosa</name>
    <dbReference type="NCBI Taxonomy" id="46433"/>
    <lineage>
        <taxon>Eukaryota</taxon>
        <taxon>Sar</taxon>
        <taxon>Rhizaria</taxon>
        <taxon>Retaria</taxon>
        <taxon>Foraminifera</taxon>
        <taxon>Monothalamids</taxon>
        <taxon>Reticulomyxidae</taxon>
        <taxon>Reticulomyxa</taxon>
    </lineage>
</organism>
<dbReference type="AlphaFoldDB" id="X6NRI6"/>
<dbReference type="OrthoDB" id="419768at2759"/>
<keyword evidence="4" id="KW-1185">Reference proteome</keyword>
<evidence type="ECO:0000256" key="1">
    <source>
        <dbReference type="SAM" id="MobiDB-lite"/>
    </source>
</evidence>
<dbReference type="Gene3D" id="2.60.40.150">
    <property type="entry name" value="C2 domain"/>
    <property type="match status" value="1"/>
</dbReference>
<dbReference type="Pfam" id="PF00168">
    <property type="entry name" value="C2"/>
    <property type="match status" value="1"/>
</dbReference>
<dbReference type="InterPro" id="IPR000008">
    <property type="entry name" value="C2_dom"/>
</dbReference>
<protein>
    <recommendedName>
        <fullName evidence="2">C2 domain-containing protein</fullName>
    </recommendedName>
</protein>
<dbReference type="SUPFAM" id="SSF49562">
    <property type="entry name" value="C2 domain (Calcium/lipid-binding domain, CaLB)"/>
    <property type="match status" value="1"/>
</dbReference>
<dbReference type="CDD" id="cd00030">
    <property type="entry name" value="C2"/>
    <property type="match status" value="1"/>
</dbReference>
<evidence type="ECO:0000313" key="3">
    <source>
        <dbReference type="EMBL" id="ETO28339.1"/>
    </source>
</evidence>
<dbReference type="PROSITE" id="PS50004">
    <property type="entry name" value="C2"/>
    <property type="match status" value="1"/>
</dbReference>
<accession>X6NRI6</accession>
<feature type="compositionally biased region" description="Basic and acidic residues" evidence="1">
    <location>
        <begin position="297"/>
        <end position="314"/>
    </location>
</feature>